<dbReference type="EMBL" id="CAJNIZ010044886">
    <property type="protein sequence ID" value="CAE7704133.1"/>
    <property type="molecule type" value="Genomic_DNA"/>
</dbReference>
<dbReference type="GO" id="GO:0008168">
    <property type="term" value="F:methyltransferase activity"/>
    <property type="evidence" value="ECO:0007669"/>
    <property type="project" value="InterPro"/>
</dbReference>
<dbReference type="Proteomes" id="UP000649617">
    <property type="component" value="Unassembled WGS sequence"/>
</dbReference>
<dbReference type="Pfam" id="PF01269">
    <property type="entry name" value="Fibrillarin"/>
    <property type="match status" value="1"/>
</dbReference>
<dbReference type="Gene3D" id="3.40.50.150">
    <property type="entry name" value="Vaccinia Virus protein VP39"/>
    <property type="match status" value="1"/>
</dbReference>
<dbReference type="GO" id="GO:0003723">
    <property type="term" value="F:RNA binding"/>
    <property type="evidence" value="ECO:0007669"/>
    <property type="project" value="InterPro"/>
</dbReference>
<dbReference type="SMART" id="SM01206">
    <property type="entry name" value="Fibrillarin"/>
    <property type="match status" value="1"/>
</dbReference>
<proteinExistence type="predicted"/>
<protein>
    <submittedName>
        <fullName evidence="1">NOP1 protein</fullName>
    </submittedName>
</protein>
<comment type="caution">
    <text evidence="1">The sequence shown here is derived from an EMBL/GenBank/DDBJ whole genome shotgun (WGS) entry which is preliminary data.</text>
</comment>
<name>A0A812WRW3_SYMPI</name>
<organism evidence="1 2">
    <name type="scientific">Symbiodinium pilosum</name>
    <name type="common">Dinoflagellate</name>
    <dbReference type="NCBI Taxonomy" id="2952"/>
    <lineage>
        <taxon>Eukaryota</taxon>
        <taxon>Sar</taxon>
        <taxon>Alveolata</taxon>
        <taxon>Dinophyceae</taxon>
        <taxon>Suessiales</taxon>
        <taxon>Symbiodiniaceae</taxon>
        <taxon>Symbiodinium</taxon>
    </lineage>
</organism>
<reference evidence="1" key="1">
    <citation type="submission" date="2021-02" db="EMBL/GenBank/DDBJ databases">
        <authorList>
            <person name="Dougan E. K."/>
            <person name="Rhodes N."/>
            <person name="Thang M."/>
            <person name="Chan C."/>
        </authorList>
    </citation>
    <scope>NUCLEOTIDE SEQUENCE</scope>
</reference>
<evidence type="ECO:0000313" key="1">
    <source>
        <dbReference type="EMBL" id="CAE7704133.1"/>
    </source>
</evidence>
<keyword evidence="2" id="KW-1185">Reference proteome</keyword>
<evidence type="ECO:0000313" key="2">
    <source>
        <dbReference type="Proteomes" id="UP000649617"/>
    </source>
</evidence>
<dbReference type="OrthoDB" id="1859733at2759"/>
<gene>
    <name evidence="1" type="primary">NOP1</name>
    <name evidence="1" type="ORF">SPIL2461_LOCUS19846</name>
</gene>
<sequence length="266" mass="29239">MALLCGTVLLEPTDTLAGLGDQFQGTLDLIRRPERVRLVAHRHPRLFVASGASQSLAVPGATAWGDEFIVQPDAASQEALSFSGVSDASFRIWNPFASFIAAAIVGGLGKTPKWKDERLLAIDMSARDLSYYADLVGEGGIVHFKNSIPLAAEDLNKLQQHWPKVQELDFAGTARPCKFNTLLVHGHIQDHQIVLDRLKSLLRADALVMWTIQAAQDATEPAELQFSQTVQALRQCGLKPKEQITLEPYFSNSAVIVAQCDRNWPE</sequence>
<accession>A0A812WRW3</accession>
<dbReference type="AlphaFoldDB" id="A0A812WRW3"/>
<dbReference type="InterPro" id="IPR000692">
    <property type="entry name" value="Fibrillarin"/>
</dbReference>
<dbReference type="InterPro" id="IPR029063">
    <property type="entry name" value="SAM-dependent_MTases_sf"/>
</dbReference>
<dbReference type="PRINTS" id="PR00052">
    <property type="entry name" value="FIBRILLARIN"/>
</dbReference>
<dbReference type="GO" id="GO:0006364">
    <property type="term" value="P:rRNA processing"/>
    <property type="evidence" value="ECO:0007669"/>
    <property type="project" value="InterPro"/>
</dbReference>